<dbReference type="GO" id="GO:0008672">
    <property type="term" value="F:2-dehydro-3-deoxyglucarate aldolase activity"/>
    <property type="evidence" value="ECO:0007669"/>
    <property type="project" value="UniProtKB-EC"/>
</dbReference>
<evidence type="ECO:0000256" key="3">
    <source>
        <dbReference type="ARBA" id="ARBA00022723"/>
    </source>
</evidence>
<organism evidence="8 9">
    <name type="scientific">Rhizorhabdus wittichii (strain DSM 6014 / CCUG 31198 / JCM 15750 / NBRC 105917 / EY 4224 / RW1)</name>
    <name type="common">Sphingomonas wittichii</name>
    <dbReference type="NCBI Taxonomy" id="392499"/>
    <lineage>
        <taxon>Bacteria</taxon>
        <taxon>Pseudomonadati</taxon>
        <taxon>Pseudomonadota</taxon>
        <taxon>Alphaproteobacteria</taxon>
        <taxon>Sphingomonadales</taxon>
        <taxon>Sphingomonadaceae</taxon>
        <taxon>Rhizorhabdus</taxon>
    </lineage>
</organism>
<comment type="catalytic activity">
    <reaction evidence="6">
        <text>D-glyceraldehyde + pyruvate = 2-dehydro-3-deoxy-L-galactonate</text>
        <dbReference type="Rhea" id="RHEA:80055"/>
        <dbReference type="ChEBI" id="CHEBI:15361"/>
        <dbReference type="ChEBI" id="CHEBI:17378"/>
        <dbReference type="ChEBI" id="CHEBI:75545"/>
    </reaction>
</comment>
<sequence>MNALKTALAERRPQIGLWQALANPYTAEICAGAGYDWLLFDGEHAPNTIQTLLAQLQAVARHPVEPVVRPAVGDPVVIKQYLDIGFRSLLVPMVESAAQAEMLVAATRFPPRGIRGVASATSRASGFGADGGYLARAHEDICLIVQIESRAGLDAIEEIAAVDGVDALFIGPGDLAGALGHLGNPGHAEVQDAIAGALDRVQRAGKAAGIFALSPEDARARMAAGACFVSIGTDIGVLMKGSRGLLDALKG</sequence>
<evidence type="ECO:0000256" key="6">
    <source>
        <dbReference type="ARBA" id="ARBA00045074"/>
    </source>
</evidence>
<comment type="similarity">
    <text evidence="2">Belongs to the HpcH/HpaI aldolase family.</text>
</comment>
<dbReference type="PANTHER" id="PTHR30502:SF0">
    <property type="entry name" value="PHOSPHOENOLPYRUVATE CARBOXYLASE FAMILY PROTEIN"/>
    <property type="match status" value="1"/>
</dbReference>
<feature type="domain" description="HpcH/HpaI aldolase/citrate lyase" evidence="7">
    <location>
        <begin position="14"/>
        <end position="239"/>
    </location>
</feature>
<dbReference type="Pfam" id="PF03328">
    <property type="entry name" value="HpcH_HpaI"/>
    <property type="match status" value="1"/>
</dbReference>
<dbReference type="InterPro" id="IPR040442">
    <property type="entry name" value="Pyrv_kinase-like_dom_sf"/>
</dbReference>
<protein>
    <submittedName>
        <fullName evidence="8">2-dehydro-3-deoxyglucarate aldolase</fullName>
        <ecNumber evidence="8">4.1.2.20</ecNumber>
    </submittedName>
</protein>
<gene>
    <name evidence="8" type="ordered locus">Swit_4314</name>
</gene>
<keyword evidence="5" id="KW-0670">Pyruvate</keyword>
<dbReference type="InterPro" id="IPR005000">
    <property type="entry name" value="Aldolase/citrate-lyase_domain"/>
</dbReference>
<evidence type="ECO:0000256" key="4">
    <source>
        <dbReference type="ARBA" id="ARBA00023239"/>
    </source>
</evidence>
<evidence type="ECO:0000256" key="1">
    <source>
        <dbReference type="ARBA" id="ARBA00001968"/>
    </source>
</evidence>
<dbReference type="InterPro" id="IPR015813">
    <property type="entry name" value="Pyrv/PenolPyrv_kinase-like_dom"/>
</dbReference>
<accession>A0A9J9LFN1</accession>
<proteinExistence type="inferred from homology"/>
<keyword evidence="3" id="KW-0479">Metal-binding</keyword>
<evidence type="ECO:0000256" key="2">
    <source>
        <dbReference type="ARBA" id="ARBA00005568"/>
    </source>
</evidence>
<dbReference type="FunFam" id="3.20.20.60:FF:000004">
    <property type="entry name" value="5-keto-4-deoxy-D-glucarate aldolase"/>
    <property type="match status" value="1"/>
</dbReference>
<evidence type="ECO:0000313" key="8">
    <source>
        <dbReference type="EMBL" id="ABQ70654.1"/>
    </source>
</evidence>
<evidence type="ECO:0000256" key="5">
    <source>
        <dbReference type="ARBA" id="ARBA00023317"/>
    </source>
</evidence>
<dbReference type="Proteomes" id="UP000001989">
    <property type="component" value="Chromosome"/>
</dbReference>
<dbReference type="EMBL" id="CP000699">
    <property type="protein sequence ID" value="ABQ70654.1"/>
    <property type="molecule type" value="Genomic_DNA"/>
</dbReference>
<dbReference type="KEGG" id="swi:Swit_4314"/>
<dbReference type="InterPro" id="IPR050251">
    <property type="entry name" value="HpcH-HpaI_aldolase"/>
</dbReference>
<keyword evidence="4 8" id="KW-0456">Lyase</keyword>
<dbReference type="OrthoDB" id="9802624at2"/>
<evidence type="ECO:0000259" key="7">
    <source>
        <dbReference type="Pfam" id="PF03328"/>
    </source>
</evidence>
<keyword evidence="9" id="KW-1185">Reference proteome</keyword>
<dbReference type="PANTHER" id="PTHR30502">
    <property type="entry name" value="2-KETO-3-DEOXY-L-RHAMNONATE ALDOLASE"/>
    <property type="match status" value="1"/>
</dbReference>
<dbReference type="EC" id="4.1.2.20" evidence="8"/>
<dbReference type="GO" id="GO:0046872">
    <property type="term" value="F:metal ion binding"/>
    <property type="evidence" value="ECO:0007669"/>
    <property type="project" value="UniProtKB-KW"/>
</dbReference>
<name>A0A9J9LFN1_RHIWR</name>
<reference evidence="8 9" key="1">
    <citation type="journal article" date="2010" name="J. Bacteriol.">
        <title>Genome sequence of the dioxin-mineralizing bacterium Sphingomonas wittichii RW1.</title>
        <authorList>
            <person name="Miller T.R."/>
            <person name="Delcher A.L."/>
            <person name="Salzberg S.L."/>
            <person name="Saunders E."/>
            <person name="Detter J.C."/>
            <person name="Halden R.U."/>
        </authorList>
    </citation>
    <scope>NUCLEOTIDE SEQUENCE [LARGE SCALE GENOMIC DNA]</scope>
    <source>
        <strain evidence="9">DSM 6014 / CCUG 31198 / JCM 15750 / NBRC 105917 / EY 4224 / RW1</strain>
    </source>
</reference>
<dbReference type="SUPFAM" id="SSF51621">
    <property type="entry name" value="Phosphoenolpyruvate/pyruvate domain"/>
    <property type="match status" value="1"/>
</dbReference>
<comment type="cofactor">
    <cofactor evidence="1">
        <name>a divalent metal cation</name>
        <dbReference type="ChEBI" id="CHEBI:60240"/>
    </cofactor>
</comment>
<dbReference type="AlphaFoldDB" id="A0A9J9LFN1"/>
<dbReference type="Gene3D" id="3.20.20.60">
    <property type="entry name" value="Phosphoenolpyruvate-binding domains"/>
    <property type="match status" value="1"/>
</dbReference>
<evidence type="ECO:0000313" key="9">
    <source>
        <dbReference type="Proteomes" id="UP000001989"/>
    </source>
</evidence>
<dbReference type="GO" id="GO:0005737">
    <property type="term" value="C:cytoplasm"/>
    <property type="evidence" value="ECO:0007669"/>
    <property type="project" value="UniProtKB-ARBA"/>
</dbReference>